<reference evidence="3" key="1">
    <citation type="journal article" date="2015" name="PLoS Genet.">
        <title>The dynamic genome and transcriptome of the human fungal pathogen Blastomyces and close relative Emmonsia.</title>
        <authorList>
            <person name="Munoz J.F."/>
            <person name="Gauthier G.M."/>
            <person name="Desjardins C.A."/>
            <person name="Gallo J.E."/>
            <person name="Holder J."/>
            <person name="Sullivan T.D."/>
            <person name="Marty A.J."/>
            <person name="Carmen J.C."/>
            <person name="Chen Z."/>
            <person name="Ding L."/>
            <person name="Gujja S."/>
            <person name="Magrini V."/>
            <person name="Misas E."/>
            <person name="Mitreva M."/>
            <person name="Priest M."/>
            <person name="Saif S."/>
            <person name="Whiston E.A."/>
            <person name="Young S."/>
            <person name="Zeng Q."/>
            <person name="Goldman W.E."/>
            <person name="Mardis E.R."/>
            <person name="Taylor J.W."/>
            <person name="McEwen J.G."/>
            <person name="Clay O.K."/>
            <person name="Klein B.S."/>
            <person name="Cuomo C.A."/>
        </authorList>
    </citation>
    <scope>NUCLEOTIDE SEQUENCE [LARGE SCALE GENOMIC DNA]</scope>
    <source>
        <strain evidence="3">UAMH 3008</strain>
    </source>
</reference>
<feature type="compositionally biased region" description="Basic and acidic residues" evidence="1">
    <location>
        <begin position="89"/>
        <end position="102"/>
    </location>
</feature>
<sequence>MGFSEALRYLSRFYRRESKRKRSNSSTSPIQTEPTLNDRTHAQTSPFVTVVEPGQDDLKVAGNLVRNASDQQIGDCRPGQALAQPPERQAVRENKGPMEPIKKASTPSKSPFENLQIEKSGGRSRGSPIRKPRVSDNSEHEISPADKLTSEPGDENHKDPAGPARTNDTCVESDMEHNSNQPTRQSSNQTLLSDRSCATVQRDPSKRCQSPIVTIDSRIPSENDSPFSDKHAIRKRSDMTSSDGVLKPSGKLAFAECGPNSCPSNRPHRSGSGSLRSAHGPAPSRISSRSSDNISNRIVSGTVVPQRDTLRFTALNRLNISVKVLEIILPTKFQEKSPNSEEEDDLPKRSNSLLSRIRSAKSSLALNRKNSGRRALRRIKTIANLAVQYPIGELKGKSLEDLARLGGLGYLNLPEGYGPRTLALPICFASAMGYLLEHGIGVYGLHGNYVDNDDVCWLYSKYANQVLSAAMRKDTIDKTTRAVKQPTALVPPPDDPSGRNTSFVHDVSTVFRHLLCDIPGGILGSMYLCEVLQQIQKHDFKTSSVVKDPYRNECRPDIPLPTAAKIRLIALALAGLTNDMQLELICAVFGLLSFTVDENARIHNSPNYNNNSCFILPDSDSLDAAFSFVLVDPKSIGFTADENRVVKDPEINHEGLVGMIIDHWKDIYVQLTRMGGF</sequence>
<organism evidence="2 3">
    <name type="scientific">[Emmonsia] crescens</name>
    <dbReference type="NCBI Taxonomy" id="73230"/>
    <lineage>
        <taxon>Eukaryota</taxon>
        <taxon>Fungi</taxon>
        <taxon>Dikarya</taxon>
        <taxon>Ascomycota</taxon>
        <taxon>Pezizomycotina</taxon>
        <taxon>Eurotiomycetes</taxon>
        <taxon>Eurotiomycetidae</taxon>
        <taxon>Onygenales</taxon>
        <taxon>Ajellomycetaceae</taxon>
        <taxon>Emergomyces</taxon>
    </lineage>
</organism>
<feature type="compositionally biased region" description="Basic and acidic residues" evidence="1">
    <location>
        <begin position="133"/>
        <end position="144"/>
    </location>
</feature>
<evidence type="ECO:0000313" key="3">
    <source>
        <dbReference type="Proteomes" id="UP000034164"/>
    </source>
</evidence>
<proteinExistence type="predicted"/>
<accession>A0A0G2HS64</accession>
<dbReference type="EMBL" id="LCZI01001386">
    <property type="protein sequence ID" value="KKZ60942.1"/>
    <property type="molecule type" value="Genomic_DNA"/>
</dbReference>
<gene>
    <name evidence="2" type="ORF">EMCG_04415</name>
</gene>
<evidence type="ECO:0000313" key="2">
    <source>
        <dbReference type="EMBL" id="KKZ60942.1"/>
    </source>
</evidence>
<evidence type="ECO:0000256" key="1">
    <source>
        <dbReference type="SAM" id="MobiDB-lite"/>
    </source>
</evidence>
<name>A0A0G2HS64_9EURO</name>
<feature type="region of interest" description="Disordered" evidence="1">
    <location>
        <begin position="14"/>
        <end position="54"/>
    </location>
</feature>
<comment type="caution">
    <text evidence="2">The sequence shown here is derived from an EMBL/GenBank/DDBJ whole genome shotgun (WGS) entry which is preliminary data.</text>
</comment>
<dbReference type="Proteomes" id="UP000034164">
    <property type="component" value="Unassembled WGS sequence"/>
</dbReference>
<evidence type="ECO:0008006" key="4">
    <source>
        <dbReference type="Google" id="ProtNLM"/>
    </source>
</evidence>
<protein>
    <recommendedName>
        <fullName evidence="4">Rho-GAP domain-containing protein</fullName>
    </recommendedName>
</protein>
<feature type="compositionally biased region" description="Basic and acidic residues" evidence="1">
    <location>
        <begin position="227"/>
        <end position="238"/>
    </location>
</feature>
<feature type="compositionally biased region" description="Low complexity" evidence="1">
    <location>
        <begin position="284"/>
        <end position="293"/>
    </location>
</feature>
<dbReference type="VEuPathDB" id="FungiDB:EMCG_04415"/>
<dbReference type="AlphaFoldDB" id="A0A0G2HS64"/>
<dbReference type="OrthoDB" id="9994905at2759"/>
<feature type="compositionally biased region" description="Polar residues" evidence="1">
    <location>
        <begin position="178"/>
        <end position="199"/>
    </location>
</feature>
<feature type="region of interest" description="Disordered" evidence="1">
    <location>
        <begin position="69"/>
        <end position="293"/>
    </location>
</feature>